<dbReference type="AlphaFoldDB" id="A0A160DTF1"/>
<dbReference type="Pfam" id="PF25564">
    <property type="entry name" value="DUF7933"/>
    <property type="match status" value="1"/>
</dbReference>
<evidence type="ECO:0000313" key="3">
    <source>
        <dbReference type="EMBL" id="ANB16863.1"/>
    </source>
</evidence>
<gene>
    <name evidence="3" type="ORF">I596_827</name>
</gene>
<reference evidence="3 4" key="1">
    <citation type="submission" date="2016-04" db="EMBL/GenBank/DDBJ databases">
        <title>Complete genome sequence of Dokdonella koreensis DS-123T.</title>
        <authorList>
            <person name="Kim J.F."/>
            <person name="Lee H."/>
            <person name="Kwak M.-J."/>
        </authorList>
    </citation>
    <scope>NUCLEOTIDE SEQUENCE [LARGE SCALE GENOMIC DNA]</scope>
    <source>
        <strain evidence="3 4">DS-123</strain>
    </source>
</reference>
<accession>A0A160DTF1</accession>
<feature type="domain" description="DUF7933" evidence="2">
    <location>
        <begin position="393"/>
        <end position="515"/>
    </location>
</feature>
<dbReference type="Pfam" id="PF20009">
    <property type="entry name" value="GEVED"/>
    <property type="match status" value="1"/>
</dbReference>
<dbReference type="PATRIC" id="fig|1300342.3.peg.813"/>
<dbReference type="Proteomes" id="UP000076830">
    <property type="component" value="Chromosome"/>
</dbReference>
<proteinExistence type="predicted"/>
<organism evidence="3 4">
    <name type="scientific">Dokdonella koreensis DS-123</name>
    <dbReference type="NCBI Taxonomy" id="1300342"/>
    <lineage>
        <taxon>Bacteria</taxon>
        <taxon>Pseudomonadati</taxon>
        <taxon>Pseudomonadota</taxon>
        <taxon>Gammaproteobacteria</taxon>
        <taxon>Lysobacterales</taxon>
        <taxon>Rhodanobacteraceae</taxon>
        <taxon>Dokdonella</taxon>
    </lineage>
</organism>
<feature type="domain" description="GEVED" evidence="1">
    <location>
        <begin position="286"/>
        <end position="371"/>
    </location>
</feature>
<dbReference type="KEGG" id="dko:I596_827"/>
<evidence type="ECO:0000259" key="2">
    <source>
        <dbReference type="Pfam" id="PF25564"/>
    </source>
</evidence>
<dbReference type="STRING" id="1300342.I596_827"/>
<sequence>MRAGEPAAPAIVLDVSEIVEYWYWAGGVEVSGSGFAAAAAVDLVATDPEGGIRRFAATTDAGGAFSFRINALRLRSVLGEHVVSATDGEGNVATAPLAVIRDPNEVVVVKTEPVQLPIAQFAASGVEVRIQDLAPGGRVRINLGDPAENTGELMNDRQLFADADGVFEFVLDPDTQISGAGVGAVVPTEGLWSLSVSDFSGNDHRGSAEFRMLPDNPSTEHYCAVSMNAAEPITRVGFAGIDNPSAADAADGYEDFTGLTGQVTIGQTHTIRLQGRARWSFNANTYTVFIDWNRNGILDEAQEIYWVGALVGSTGQDGMEVVYDITVPEDAVPGPTRMRVLKVYSPSTFAMFWPDGACGRYRSGQVEDYTLLVGRSEAIFADDFEAASTVVAPTVAKAFSPSTVATSTPTALTITLTNATAAAATLTADLVDAFPDGLVSAANASTTCTGGPGLAQTGTSVTLRAGAVIPAAGSCAISVQVAALAVGDLTNTIPAGGLVTDAGSHAEAATATLTVVAP</sequence>
<evidence type="ECO:0000259" key="1">
    <source>
        <dbReference type="Pfam" id="PF20009"/>
    </source>
</evidence>
<dbReference type="InterPro" id="IPR045474">
    <property type="entry name" value="GEVED"/>
</dbReference>
<evidence type="ECO:0000313" key="4">
    <source>
        <dbReference type="Proteomes" id="UP000076830"/>
    </source>
</evidence>
<dbReference type="EMBL" id="CP015249">
    <property type="protein sequence ID" value="ANB16863.1"/>
    <property type="molecule type" value="Genomic_DNA"/>
</dbReference>
<protein>
    <submittedName>
        <fullName evidence="3">Secreted protein</fullName>
    </submittedName>
</protein>
<name>A0A160DTF1_9GAMM</name>
<dbReference type="InterPro" id="IPR057693">
    <property type="entry name" value="DUF7933"/>
</dbReference>
<keyword evidence="4" id="KW-1185">Reference proteome</keyword>